<keyword evidence="2" id="KW-1185">Reference proteome</keyword>
<dbReference type="RefSeq" id="WP_102244158.1">
    <property type="nucleotide sequence ID" value="NZ_CP025704.1"/>
</dbReference>
<dbReference type="AlphaFoldDB" id="A0A2K9NTQ3"/>
<gene>
    <name evidence="1" type="ORF">C0V70_12290</name>
</gene>
<dbReference type="Proteomes" id="UP000235584">
    <property type="component" value="Chromosome"/>
</dbReference>
<protein>
    <submittedName>
        <fullName evidence="1">Uncharacterized protein</fullName>
    </submittedName>
</protein>
<dbReference type="KEGG" id="bsto:C0V70_12290"/>
<dbReference type="Pfam" id="PF20398">
    <property type="entry name" value="DUF6691"/>
    <property type="match status" value="1"/>
</dbReference>
<dbReference type="EMBL" id="CP025704">
    <property type="protein sequence ID" value="AUN98867.1"/>
    <property type="molecule type" value="Genomic_DNA"/>
</dbReference>
<dbReference type="OrthoDB" id="9790409at2"/>
<dbReference type="InterPro" id="IPR046513">
    <property type="entry name" value="DUF6691"/>
</dbReference>
<evidence type="ECO:0000313" key="1">
    <source>
        <dbReference type="EMBL" id="AUN98867.1"/>
    </source>
</evidence>
<reference evidence="1 2" key="1">
    <citation type="submission" date="2018-01" db="EMBL/GenBank/DDBJ databases">
        <title>Complete genome sequence of Bacteriovorax stolpii DSM12778.</title>
        <authorList>
            <person name="Tang B."/>
            <person name="Chang J."/>
        </authorList>
    </citation>
    <scope>NUCLEOTIDE SEQUENCE [LARGE SCALE GENOMIC DNA]</scope>
    <source>
        <strain evidence="1 2">DSM 12778</strain>
    </source>
</reference>
<proteinExistence type="predicted"/>
<accession>A0A2K9NTQ3</accession>
<evidence type="ECO:0000313" key="2">
    <source>
        <dbReference type="Proteomes" id="UP000235584"/>
    </source>
</evidence>
<organism evidence="1 2">
    <name type="scientific">Bacteriovorax stolpii</name>
    <name type="common">Bdellovibrio stolpii</name>
    <dbReference type="NCBI Taxonomy" id="960"/>
    <lineage>
        <taxon>Bacteria</taxon>
        <taxon>Pseudomonadati</taxon>
        <taxon>Bdellovibrionota</taxon>
        <taxon>Bacteriovoracia</taxon>
        <taxon>Bacteriovoracales</taxon>
        <taxon>Bacteriovoracaceae</taxon>
        <taxon>Bacteriovorax</taxon>
    </lineage>
</organism>
<name>A0A2K9NTQ3_BACTC</name>
<sequence length="140" mass="15195">MKAYLAAFLAGALFALGLGVSGMTRPDIVQGFLDPFGNWNPSLIGVMVGAILVFSIAYRLITKRPKPLWSEAFSLPTKKDIDSRLILGATVFGLGWGWAGICPGPGLVSLVSGHGEFFIFVAAMLIGMRLYMWIEKNWLS</sequence>